<keyword evidence="3" id="KW-1185">Reference proteome</keyword>
<proteinExistence type="predicted"/>
<reference evidence="2 3" key="1">
    <citation type="journal article" date="2014" name="PLoS ONE">
        <title>Global Analysis of Gene Expression Profiles in Physic Nut (Jatropha curcas L.) Seedlings Exposed to Salt Stress.</title>
        <authorList>
            <person name="Zhang L."/>
            <person name="Zhang C."/>
            <person name="Wu P."/>
            <person name="Chen Y."/>
            <person name="Li M."/>
            <person name="Jiang H."/>
            <person name="Wu G."/>
        </authorList>
    </citation>
    <scope>NUCLEOTIDE SEQUENCE [LARGE SCALE GENOMIC DNA]</scope>
    <source>
        <strain evidence="3">cv. GZQX0401</strain>
        <tissue evidence="2">Young leaves</tissue>
    </source>
</reference>
<protein>
    <submittedName>
        <fullName evidence="2">Uncharacterized protein</fullName>
    </submittedName>
</protein>
<evidence type="ECO:0000313" key="3">
    <source>
        <dbReference type="Proteomes" id="UP000027138"/>
    </source>
</evidence>
<feature type="compositionally biased region" description="Acidic residues" evidence="1">
    <location>
        <begin position="95"/>
        <end position="117"/>
    </location>
</feature>
<accession>A0A067L0A4</accession>
<feature type="region of interest" description="Disordered" evidence="1">
    <location>
        <begin position="1"/>
        <end position="117"/>
    </location>
</feature>
<evidence type="ECO:0000313" key="2">
    <source>
        <dbReference type="EMBL" id="KDP41847.1"/>
    </source>
</evidence>
<dbReference type="EMBL" id="KK914317">
    <property type="protein sequence ID" value="KDP41847.1"/>
    <property type="molecule type" value="Genomic_DNA"/>
</dbReference>
<sequence>MENENLLGEGANDKRKNIGGEGANVQMGNSEGADCERTNVQVGNTKGPDCERGHVKFPSVGSRFKPSVDEGGEGDIESGSSSTKSQEERSSDIYSDYEAEVEEDGVDGDFEGDVSDVDEELKEARKRVKNYTRRARARLEEEVQDVPLGEAGPDFGFTGEDSLNNKFKGVTGGGKPYIDSSDP</sequence>
<dbReference type="Proteomes" id="UP000027138">
    <property type="component" value="Unassembled WGS sequence"/>
</dbReference>
<name>A0A067L0A4_JATCU</name>
<evidence type="ECO:0000256" key="1">
    <source>
        <dbReference type="SAM" id="MobiDB-lite"/>
    </source>
</evidence>
<dbReference type="AlphaFoldDB" id="A0A067L0A4"/>
<feature type="region of interest" description="Disordered" evidence="1">
    <location>
        <begin position="148"/>
        <end position="183"/>
    </location>
</feature>
<gene>
    <name evidence="2" type="ORF">JCGZ_26865</name>
</gene>
<organism evidence="2 3">
    <name type="scientific">Jatropha curcas</name>
    <name type="common">Barbados nut</name>
    <dbReference type="NCBI Taxonomy" id="180498"/>
    <lineage>
        <taxon>Eukaryota</taxon>
        <taxon>Viridiplantae</taxon>
        <taxon>Streptophyta</taxon>
        <taxon>Embryophyta</taxon>
        <taxon>Tracheophyta</taxon>
        <taxon>Spermatophyta</taxon>
        <taxon>Magnoliopsida</taxon>
        <taxon>eudicotyledons</taxon>
        <taxon>Gunneridae</taxon>
        <taxon>Pentapetalae</taxon>
        <taxon>rosids</taxon>
        <taxon>fabids</taxon>
        <taxon>Malpighiales</taxon>
        <taxon>Euphorbiaceae</taxon>
        <taxon>Crotonoideae</taxon>
        <taxon>Jatropheae</taxon>
        <taxon>Jatropha</taxon>
    </lineage>
</organism>